<feature type="chain" id="PRO_5035215339" description="SCP domain-containing protein" evidence="1">
    <location>
        <begin position="19"/>
        <end position="778"/>
    </location>
</feature>
<evidence type="ECO:0000256" key="1">
    <source>
        <dbReference type="SAM" id="SignalP"/>
    </source>
</evidence>
<proteinExistence type="predicted"/>
<evidence type="ECO:0000313" key="4">
    <source>
        <dbReference type="Proteomes" id="UP000652681"/>
    </source>
</evidence>
<dbReference type="Pfam" id="PF00188">
    <property type="entry name" value="CAP"/>
    <property type="match status" value="1"/>
</dbReference>
<dbReference type="PANTHER" id="PTHR31157:SF1">
    <property type="entry name" value="SCP DOMAIN-CONTAINING PROTEIN"/>
    <property type="match status" value="1"/>
</dbReference>
<gene>
    <name evidence="3" type="ORF">H9Y05_02705</name>
</gene>
<feature type="domain" description="SCP" evidence="2">
    <location>
        <begin position="40"/>
        <end position="168"/>
    </location>
</feature>
<accession>A0A8J6TRR1</accession>
<name>A0A8J6TRR1_9FLAO</name>
<dbReference type="SUPFAM" id="SSF55797">
    <property type="entry name" value="PR-1-like"/>
    <property type="match status" value="1"/>
</dbReference>
<comment type="caution">
    <text evidence="3">The sequence shown here is derived from an EMBL/GenBank/DDBJ whole genome shotgun (WGS) entry which is preliminary data.</text>
</comment>
<evidence type="ECO:0000259" key="2">
    <source>
        <dbReference type="Pfam" id="PF00188"/>
    </source>
</evidence>
<dbReference type="Proteomes" id="UP000652681">
    <property type="component" value="Unassembled WGS sequence"/>
</dbReference>
<dbReference type="Gene3D" id="3.40.33.10">
    <property type="entry name" value="CAP"/>
    <property type="match status" value="1"/>
</dbReference>
<feature type="signal peptide" evidence="1">
    <location>
        <begin position="1"/>
        <end position="18"/>
    </location>
</feature>
<reference evidence="3" key="1">
    <citation type="submission" date="2020-09" db="EMBL/GenBank/DDBJ databases">
        <title>Taishania pollutisoli gen. nov., sp. nov., Isolated from Tetrabromobisphenol A-Contaminated Soil.</title>
        <authorList>
            <person name="Chen Q."/>
        </authorList>
    </citation>
    <scope>NUCLEOTIDE SEQUENCE</scope>
    <source>
        <strain evidence="3">CZZ-1</strain>
    </source>
</reference>
<protein>
    <recommendedName>
        <fullName evidence="2">SCP domain-containing protein</fullName>
    </recommendedName>
</protein>
<dbReference type="RefSeq" id="WP_216713426.1">
    <property type="nucleotide sequence ID" value="NZ_JACVEL010000001.1"/>
</dbReference>
<dbReference type="SUPFAM" id="SSF103088">
    <property type="entry name" value="OmpA-like"/>
    <property type="match status" value="1"/>
</dbReference>
<keyword evidence="1" id="KW-0732">Signal</keyword>
<dbReference type="InterPro" id="IPR036737">
    <property type="entry name" value="OmpA-like_sf"/>
</dbReference>
<dbReference type="CDD" id="cd05379">
    <property type="entry name" value="CAP_bacterial"/>
    <property type="match status" value="1"/>
</dbReference>
<dbReference type="InterPro" id="IPR014044">
    <property type="entry name" value="CAP_dom"/>
</dbReference>
<dbReference type="InterPro" id="IPR035940">
    <property type="entry name" value="CAP_sf"/>
</dbReference>
<dbReference type="PANTHER" id="PTHR31157">
    <property type="entry name" value="SCP DOMAIN-CONTAINING PROTEIN"/>
    <property type="match status" value="1"/>
</dbReference>
<sequence>MHYLILYLFLVVSSLSLAQSEVDWNNYDADQLNEYITIEVNKLRRKARVDTLHYQPLLLNAAQDHATYMLEKNVLTHHQKNKQKKTPKNRVDFYGEQFATVGENVQVLTLNSIPKQFRKKGEPQTINSYELMAKILVLNWKNSPPHFANMIRADYSGTLTAIRVGSNGAVYACQLLANEPFNHPKKDDALNFRYKPDNRKLIPRKNDSLQLRGTVHVLEDKSIYFSSHSKKKFKKNVRNPWRSGIAADIVLKSQYICATTNAFNGKRGVRGIPMNPVFRKSFRKGDNMFRKENVYIYLGKVPDWIDEAYEVNLTIVKKKRTFTNHKFDVIPLAFKLDLDIQPIVDVPFTELYEIMRDTITIRVPYEKSDTSFDPESFNRLLLPYTEKMNNRSRVLIRGFSSIEGSREINEKLYLKRAENLATVLRGHHIDSAAIQVSSAENIAGFRKDIKGTRFEFLDTLDDEELKQAVTEKWSDSLEPILKHHRYAELTLRLQWNDTIGMDPDRLKQLFDQSIQQSDFKQAGLVFNNVLHAIQKGMLDPSQLAFFELPQIKEFTYQQFQKLLLTVQTDTSAQVWWDEKFMGELYQLVLLDERQPEVKSYYYWLLYHQAMTAYDPGTIRDIFENLTEQKNINAVLKARMLLSLASRHDEIMLWYGGAKQDDYLHQHILPVYKKAGLTPDEMIYTAQYFYYFGYYPEVKSLLRRGISEHSSIEDIVTYLKIMNDSNMGLSEKQYVNLFVQVAEWKKEEFCTLFNSPKLNFQVMDIEQIKELYCEKCSTP</sequence>
<keyword evidence="4" id="KW-1185">Reference proteome</keyword>
<dbReference type="EMBL" id="JACVEL010000001">
    <property type="protein sequence ID" value="MBC9811377.1"/>
    <property type="molecule type" value="Genomic_DNA"/>
</dbReference>
<organism evidence="3 4">
    <name type="scientific">Taishania pollutisoli</name>
    <dbReference type="NCBI Taxonomy" id="2766479"/>
    <lineage>
        <taxon>Bacteria</taxon>
        <taxon>Pseudomonadati</taxon>
        <taxon>Bacteroidota</taxon>
        <taxon>Flavobacteriia</taxon>
        <taxon>Flavobacteriales</taxon>
        <taxon>Crocinitomicaceae</taxon>
        <taxon>Taishania</taxon>
    </lineage>
</organism>
<evidence type="ECO:0000313" key="3">
    <source>
        <dbReference type="EMBL" id="MBC9811377.1"/>
    </source>
</evidence>
<dbReference type="AlphaFoldDB" id="A0A8J6TRR1"/>